<evidence type="ECO:0000313" key="2">
    <source>
        <dbReference type="Proteomes" id="UP000604046"/>
    </source>
</evidence>
<evidence type="ECO:0000313" key="1">
    <source>
        <dbReference type="EMBL" id="CAE7526665.1"/>
    </source>
</evidence>
<dbReference type="Proteomes" id="UP000604046">
    <property type="component" value="Unassembled WGS sequence"/>
</dbReference>
<organism evidence="1 2">
    <name type="scientific">Symbiodinium natans</name>
    <dbReference type="NCBI Taxonomy" id="878477"/>
    <lineage>
        <taxon>Eukaryota</taxon>
        <taxon>Sar</taxon>
        <taxon>Alveolata</taxon>
        <taxon>Dinophyceae</taxon>
        <taxon>Suessiales</taxon>
        <taxon>Symbiodiniaceae</taxon>
        <taxon>Symbiodinium</taxon>
    </lineage>
</organism>
<gene>
    <name evidence="1" type="ORF">SNAT2548_LOCUS29484</name>
</gene>
<dbReference type="EMBL" id="CAJNDS010002563">
    <property type="protein sequence ID" value="CAE7526665.1"/>
    <property type="molecule type" value="Genomic_DNA"/>
</dbReference>
<keyword evidence="2" id="KW-1185">Reference proteome</keyword>
<name>A0A812TJR9_9DINO</name>
<proteinExistence type="predicted"/>
<accession>A0A812TJR9</accession>
<dbReference type="AlphaFoldDB" id="A0A812TJR9"/>
<sequence>MVRMCCCRISHDQSMMIVYTGQDMEATDKCLTETFQSLANKAVVVRLPDDATLLNAMGPVMGTHSAHRDAEYLVIGRLQPSSQELLIAINHRFHDARVLGEVAVLRWLPAAFLWLLRQGSAMSRLGQPPSAGPPTGAAASSVVISAEHLANMKTQLGMTRNAVCLFIACCAIAAKAPAASPVMCLHSGRNLRHAEDLPGGDYTCYTAPMQLVPGSTPEATCTAVMTYLDMVRTGKATLGATARDTAAQVEDLWTYDSWIRSGVARPGAAPQSSIASSLAPFYSSVCKNLILAFERVAQIVPVMLLLWCFRMRLCWPCRKWTRRLMLFPHGNDAWILDIADCFGFDEVLRLRRPNSATAPSRLSSCFMELSDMIIKTSLQPF</sequence>
<protein>
    <submittedName>
        <fullName evidence="1">Uncharacterized protein</fullName>
    </submittedName>
</protein>
<reference evidence="1" key="1">
    <citation type="submission" date="2021-02" db="EMBL/GenBank/DDBJ databases">
        <authorList>
            <person name="Dougan E. K."/>
            <person name="Rhodes N."/>
            <person name="Thang M."/>
            <person name="Chan C."/>
        </authorList>
    </citation>
    <scope>NUCLEOTIDE SEQUENCE</scope>
</reference>
<comment type="caution">
    <text evidence="1">The sequence shown here is derived from an EMBL/GenBank/DDBJ whole genome shotgun (WGS) entry which is preliminary data.</text>
</comment>